<dbReference type="SUPFAM" id="SSF51658">
    <property type="entry name" value="Xylose isomerase-like"/>
    <property type="match status" value="1"/>
</dbReference>
<gene>
    <name evidence="8" type="primary">uve1_0</name>
    <name evidence="8" type="ORF">A0J61_08236</name>
</gene>
<evidence type="ECO:0000256" key="4">
    <source>
        <dbReference type="ARBA" id="ARBA00022769"/>
    </source>
</evidence>
<dbReference type="GO" id="GO:0016787">
    <property type="term" value="F:hydrolase activity"/>
    <property type="evidence" value="ECO:0007669"/>
    <property type="project" value="UniProtKB-KW"/>
</dbReference>
<dbReference type="NCBIfam" id="TIGR00629">
    <property type="entry name" value="uvde"/>
    <property type="match status" value="1"/>
</dbReference>
<dbReference type="GO" id="GO:0043504">
    <property type="term" value="P:mitochondrial DNA repair"/>
    <property type="evidence" value="ECO:0007669"/>
    <property type="project" value="TreeGrafter"/>
</dbReference>
<keyword evidence="5" id="KW-0378">Hydrolase</keyword>
<keyword evidence="3" id="KW-0227">DNA damage</keyword>
<dbReference type="OrthoDB" id="541883at2759"/>
<dbReference type="InterPro" id="IPR036237">
    <property type="entry name" value="Xyl_isomerase-like_sf"/>
</dbReference>
<dbReference type="GO" id="GO:0004519">
    <property type="term" value="F:endonuclease activity"/>
    <property type="evidence" value="ECO:0007669"/>
    <property type="project" value="UniProtKB-KW"/>
</dbReference>
<keyword evidence="2 8" id="KW-0255">Endonuclease</keyword>
<keyword evidence="6" id="KW-0234">DNA repair</keyword>
<evidence type="ECO:0000256" key="1">
    <source>
        <dbReference type="ARBA" id="ARBA00022722"/>
    </source>
</evidence>
<dbReference type="GO" id="GO:0006289">
    <property type="term" value="P:nucleotide-excision repair"/>
    <property type="evidence" value="ECO:0007669"/>
    <property type="project" value="InterPro"/>
</dbReference>
<proteinExistence type="predicted"/>
<comment type="caution">
    <text evidence="8">The sequence shown here is derived from an EMBL/GenBank/DDBJ whole genome shotgun (WGS) entry which is preliminary data.</text>
</comment>
<feature type="compositionally biased region" description="Basic and acidic residues" evidence="7">
    <location>
        <begin position="458"/>
        <end position="471"/>
    </location>
</feature>
<dbReference type="PANTHER" id="PTHR31290">
    <property type="entry name" value="UV-DAMAGE ENDONUCLEASE"/>
    <property type="match status" value="1"/>
</dbReference>
<dbReference type="FunCoup" id="A0A1C7N8N8">
    <property type="interactions" value="433"/>
</dbReference>
<evidence type="ECO:0000313" key="8">
    <source>
        <dbReference type="EMBL" id="OBZ83714.1"/>
    </source>
</evidence>
<evidence type="ECO:0000256" key="7">
    <source>
        <dbReference type="SAM" id="MobiDB-lite"/>
    </source>
</evidence>
<dbReference type="Proteomes" id="UP000093000">
    <property type="component" value="Unassembled WGS sequence"/>
</dbReference>
<evidence type="ECO:0000256" key="5">
    <source>
        <dbReference type="ARBA" id="ARBA00022801"/>
    </source>
</evidence>
<feature type="region of interest" description="Disordered" evidence="7">
    <location>
        <begin position="436"/>
        <end position="501"/>
    </location>
</feature>
<accession>A0A1C7N8N8</accession>
<feature type="region of interest" description="Disordered" evidence="7">
    <location>
        <begin position="361"/>
        <end position="386"/>
    </location>
</feature>
<name>A0A1C7N8N8_9FUNG</name>
<organism evidence="8 9">
    <name type="scientific">Choanephora cucurbitarum</name>
    <dbReference type="NCBI Taxonomy" id="101091"/>
    <lineage>
        <taxon>Eukaryota</taxon>
        <taxon>Fungi</taxon>
        <taxon>Fungi incertae sedis</taxon>
        <taxon>Mucoromycota</taxon>
        <taxon>Mucoromycotina</taxon>
        <taxon>Mucoromycetes</taxon>
        <taxon>Mucorales</taxon>
        <taxon>Mucorineae</taxon>
        <taxon>Choanephoraceae</taxon>
        <taxon>Choanephoroideae</taxon>
        <taxon>Choanephora</taxon>
    </lineage>
</organism>
<dbReference type="Gene3D" id="3.20.20.150">
    <property type="entry name" value="Divalent-metal-dependent TIM barrel enzymes"/>
    <property type="match status" value="1"/>
</dbReference>
<dbReference type="GO" id="GO:0005634">
    <property type="term" value="C:nucleus"/>
    <property type="evidence" value="ECO:0007669"/>
    <property type="project" value="TreeGrafter"/>
</dbReference>
<keyword evidence="1" id="KW-0540">Nuclease</keyword>
<sequence>MTKQAITSITVETFSTLQTDDSKVTKKTKEKQTTRVMDTSRYVHPNPHEFKGRIGYACLNTILRTQKPPVFCSRTCRLDTIAKKGSDYLKELALANVVDMKKMIQWNEDNKIKFLRLSSEMFPFASHEKAGYDIDFAEKELAEAGELARKYNHRLTTHPGQFNQLVSPNPKVVNNTVRDLSYHARMLDLMGMDQDSVMIIHMGGVYGDRESAIARFEQEFAKLPEFVKRRIVLENDEFGYSVSDLLPVSKKLKIPIVLDCINPGEITDLISVLPEINHVWHERGIRPKQHYSESRTGAKTATELRAHSDRVQFLPPTSDDVDLMIEAKDKEQAVFQLYKLYDLEHVDNNVWVPKTGVGSLKTGGRQTHKAAKSKAQIEQAPEPDVTMKIEDEVEVEVSTRPRRSRRISSVSIAELKKKEAEVEAIQFSLEREQERLEKKKLKSKKEEEGVVKKPKKRTVAESDSKPKDKPTKKTKKSTTLSDRKKKAHIDFEVKSVETMGA</sequence>
<dbReference type="InterPro" id="IPR004601">
    <property type="entry name" value="UvdE"/>
</dbReference>
<protein>
    <submittedName>
        <fullName evidence="8">UV-damage endonuclease</fullName>
    </submittedName>
</protein>
<evidence type="ECO:0000256" key="2">
    <source>
        <dbReference type="ARBA" id="ARBA00022759"/>
    </source>
</evidence>
<dbReference type="GO" id="GO:0005739">
    <property type="term" value="C:mitochondrion"/>
    <property type="evidence" value="ECO:0007669"/>
    <property type="project" value="TreeGrafter"/>
</dbReference>
<keyword evidence="9" id="KW-1185">Reference proteome</keyword>
<evidence type="ECO:0000256" key="3">
    <source>
        <dbReference type="ARBA" id="ARBA00022763"/>
    </source>
</evidence>
<evidence type="ECO:0000313" key="9">
    <source>
        <dbReference type="Proteomes" id="UP000093000"/>
    </source>
</evidence>
<dbReference type="EMBL" id="LUGH01000616">
    <property type="protein sequence ID" value="OBZ83714.1"/>
    <property type="molecule type" value="Genomic_DNA"/>
</dbReference>
<dbReference type="GO" id="GO:0009411">
    <property type="term" value="P:response to UV"/>
    <property type="evidence" value="ECO:0007669"/>
    <property type="project" value="InterPro"/>
</dbReference>
<keyword evidence="4" id="KW-0228">DNA excision</keyword>
<dbReference type="PANTHER" id="PTHR31290:SF5">
    <property type="entry name" value="UV-DAMAGE ENDONUCLEASE"/>
    <property type="match status" value="1"/>
</dbReference>
<reference evidence="8 9" key="1">
    <citation type="submission" date="2016-03" db="EMBL/GenBank/DDBJ databases">
        <title>Choanephora cucurbitarum.</title>
        <authorList>
            <person name="Min B."/>
            <person name="Park H."/>
            <person name="Park J.-H."/>
            <person name="Shin H.-D."/>
            <person name="Choi I.-G."/>
        </authorList>
    </citation>
    <scope>NUCLEOTIDE SEQUENCE [LARGE SCALE GENOMIC DNA]</scope>
    <source>
        <strain evidence="8 9">KUS-F28377</strain>
    </source>
</reference>
<dbReference type="AlphaFoldDB" id="A0A1C7N8N8"/>
<dbReference type="InParanoid" id="A0A1C7N8N8"/>
<dbReference type="Pfam" id="PF03851">
    <property type="entry name" value="UvdE"/>
    <property type="match status" value="1"/>
</dbReference>
<evidence type="ECO:0000256" key="6">
    <source>
        <dbReference type="ARBA" id="ARBA00023204"/>
    </source>
</evidence>